<evidence type="ECO:0000256" key="12">
    <source>
        <dbReference type="SAM" id="Phobius"/>
    </source>
</evidence>
<evidence type="ECO:0000256" key="7">
    <source>
        <dbReference type="ARBA" id="ARBA00022989"/>
    </source>
</evidence>
<evidence type="ECO:0000256" key="4">
    <source>
        <dbReference type="ARBA" id="ARBA00022547"/>
    </source>
</evidence>
<feature type="transmembrane region" description="Helical" evidence="12">
    <location>
        <begin position="71"/>
        <end position="92"/>
    </location>
</feature>
<dbReference type="GO" id="GO:0005743">
    <property type="term" value="C:mitochondrial inner membrane"/>
    <property type="evidence" value="ECO:0007669"/>
    <property type="project" value="UniProtKB-SubCell"/>
</dbReference>
<dbReference type="InterPro" id="IPR035908">
    <property type="entry name" value="F0_ATP_A_sf"/>
</dbReference>
<evidence type="ECO:0000256" key="9">
    <source>
        <dbReference type="ARBA" id="ARBA00023136"/>
    </source>
</evidence>
<dbReference type="CDD" id="cd00310">
    <property type="entry name" value="ATP-synt_Fo_a_6"/>
    <property type="match status" value="1"/>
</dbReference>
<feature type="transmembrane region" description="Helical" evidence="12">
    <location>
        <begin position="99"/>
        <end position="119"/>
    </location>
</feature>
<dbReference type="EMBL" id="KF385877">
    <property type="protein sequence ID" value="AHA52575.1"/>
    <property type="molecule type" value="Genomic_DNA"/>
</dbReference>
<dbReference type="PANTHER" id="PTHR11410">
    <property type="entry name" value="ATP SYNTHASE SUBUNIT A"/>
    <property type="match status" value="1"/>
</dbReference>
<reference evidence="13" key="1">
    <citation type="submission" date="2013-07" db="EMBL/GenBank/DDBJ databases">
        <title>The comparative mitochondrial genomes from Braconidae subfamilies and the phylogeny of the Hymenoptera.</title>
        <authorList>
            <person name="Li Q."/>
            <person name="Wei S.J."/>
            <person name="Chen X.X."/>
        </authorList>
    </citation>
    <scope>NUCLEOTIDE SEQUENCE</scope>
</reference>
<evidence type="ECO:0000256" key="11">
    <source>
        <dbReference type="RuleBase" id="RU004450"/>
    </source>
</evidence>
<evidence type="ECO:0000256" key="1">
    <source>
        <dbReference type="ARBA" id="ARBA00004141"/>
    </source>
</evidence>
<feature type="transmembrane region" description="Helical" evidence="12">
    <location>
        <begin position="125"/>
        <end position="145"/>
    </location>
</feature>
<dbReference type="PANTHER" id="PTHR11410:SF0">
    <property type="entry name" value="ATP SYNTHASE SUBUNIT A"/>
    <property type="match status" value="1"/>
</dbReference>
<evidence type="ECO:0000256" key="2">
    <source>
        <dbReference type="ARBA" id="ARBA00006810"/>
    </source>
</evidence>
<organism evidence="13">
    <name type="scientific">Triraphis sp. QL-2013</name>
    <dbReference type="NCBI Taxonomy" id="1421602"/>
    <lineage>
        <taxon>Eukaryota</taxon>
        <taxon>Metazoa</taxon>
        <taxon>Ecdysozoa</taxon>
        <taxon>Arthropoda</taxon>
        <taxon>Hexapoda</taxon>
        <taxon>Insecta</taxon>
        <taxon>Pterygota</taxon>
        <taxon>Neoptera</taxon>
        <taxon>Endopterygota</taxon>
        <taxon>Hymenoptera</taxon>
        <taxon>Apocrita</taxon>
        <taxon>Ichneumonoidea</taxon>
        <taxon>Braconidae</taxon>
        <taxon>Rogadinae</taxon>
        <taxon>Triraphis</taxon>
    </lineage>
</organism>
<keyword evidence="8" id="KW-0406">Ion transport</keyword>
<dbReference type="Pfam" id="PF00119">
    <property type="entry name" value="ATP-synt_A"/>
    <property type="match status" value="1"/>
</dbReference>
<evidence type="ECO:0000256" key="3">
    <source>
        <dbReference type="ARBA" id="ARBA00022448"/>
    </source>
</evidence>
<dbReference type="InterPro" id="IPR000568">
    <property type="entry name" value="ATP_synth_F0_asu"/>
</dbReference>
<dbReference type="GO" id="GO:0046933">
    <property type="term" value="F:proton-transporting ATP synthase activity, rotational mechanism"/>
    <property type="evidence" value="ECO:0007669"/>
    <property type="project" value="TreeGrafter"/>
</dbReference>
<dbReference type="PRINTS" id="PR00123">
    <property type="entry name" value="ATPASEA"/>
</dbReference>
<keyword evidence="9 12" id="KW-0472">Membrane</keyword>
<protein>
    <recommendedName>
        <fullName evidence="11">ATP synthase subunit a</fullName>
    </recommendedName>
</protein>
<keyword evidence="7 12" id="KW-1133">Transmembrane helix</keyword>
<evidence type="ECO:0000256" key="10">
    <source>
        <dbReference type="ARBA" id="ARBA00023310"/>
    </source>
</evidence>
<evidence type="ECO:0000256" key="8">
    <source>
        <dbReference type="ARBA" id="ARBA00023065"/>
    </source>
</evidence>
<geneLocation type="mitochondrion" evidence="13"/>
<accession>A0A0A6ZL47</accession>
<comment type="subcellular location">
    <subcellularLocation>
        <location evidence="1">Membrane</location>
        <topology evidence="1">Multi-pass membrane protein</topology>
    </subcellularLocation>
    <subcellularLocation>
        <location evidence="11">Mitochondrion inner membrane</location>
        <topology evidence="11">Multi-pass membrane protein</topology>
    </subcellularLocation>
</comment>
<feature type="transmembrane region" description="Helical" evidence="12">
    <location>
        <begin position="157"/>
        <end position="179"/>
    </location>
</feature>
<keyword evidence="3" id="KW-0813">Transport</keyword>
<dbReference type="GO" id="GO:0045259">
    <property type="term" value="C:proton-transporting ATP synthase complex"/>
    <property type="evidence" value="ECO:0007669"/>
    <property type="project" value="UniProtKB-KW"/>
</dbReference>
<dbReference type="InterPro" id="IPR045083">
    <property type="entry name" value="ATP_synth_F0_asu_bact/mt"/>
</dbReference>
<keyword evidence="6" id="KW-0375">Hydrogen ion transport</keyword>
<evidence type="ECO:0000256" key="5">
    <source>
        <dbReference type="ARBA" id="ARBA00022692"/>
    </source>
</evidence>
<proteinExistence type="inferred from homology"/>
<dbReference type="SUPFAM" id="SSF81336">
    <property type="entry name" value="F1F0 ATP synthase subunit A"/>
    <property type="match status" value="1"/>
</dbReference>
<dbReference type="Gene3D" id="1.20.120.220">
    <property type="entry name" value="ATP synthase, F0 complex, subunit A"/>
    <property type="match status" value="1"/>
</dbReference>
<name>A0A0A6ZL47_9HYME</name>
<dbReference type="AlphaFoldDB" id="A0A0A6ZL47"/>
<keyword evidence="10" id="KW-0066">ATP synthesis</keyword>
<keyword evidence="5 12" id="KW-0812">Transmembrane</keyword>
<dbReference type="NCBIfam" id="TIGR01131">
    <property type="entry name" value="ATP_synt_6_or_A"/>
    <property type="match status" value="1"/>
</dbReference>
<sequence length="222" mass="26506">MSMMLNLFSIFDFYTFFFTNWVSSLLCLILIPQIYWLMNSRYIYLIDKFINLLWMEFLVIMVNKYNLNNLFYFIVLFIMIMFNNFMGLFPYIFTSSSHLVFSMIFSLSVWLGLMFYGWIENTNHMLIHLVPQGTPFMLMFFMVFIESLSNLIRPMTLCIRLTANMIAGHLLLTLLSSFIPSFYLYLIIFLLQLLLLLLEIGVSLIQSYVFVILMILYFKETN</sequence>
<keyword evidence="13" id="KW-0496">Mitochondrion</keyword>
<evidence type="ECO:0000256" key="6">
    <source>
        <dbReference type="ARBA" id="ARBA00022781"/>
    </source>
</evidence>
<keyword evidence="4" id="KW-0138">CF(0)</keyword>
<evidence type="ECO:0000313" key="13">
    <source>
        <dbReference type="EMBL" id="AHA52575.1"/>
    </source>
</evidence>
<gene>
    <name evidence="13" type="primary">ATP6</name>
</gene>
<feature type="transmembrane region" description="Helical" evidence="12">
    <location>
        <begin position="13"/>
        <end position="37"/>
    </location>
</feature>
<comment type="similarity">
    <text evidence="2">Belongs to the ATPase A chain family.</text>
</comment>
<feature type="transmembrane region" description="Helical" evidence="12">
    <location>
        <begin position="185"/>
        <end position="218"/>
    </location>
</feature>